<reference evidence="13" key="2">
    <citation type="submission" date="2025-08" db="UniProtKB">
        <authorList>
            <consortium name="Ensembl"/>
        </authorList>
    </citation>
    <scope>IDENTIFICATION</scope>
</reference>
<reference evidence="13 14" key="1">
    <citation type="journal article" date="2014" name="Nat. Genet.">
        <title>Whole-genome sequence of a flatfish provides insights into ZW sex chromosome evolution and adaptation to a benthic lifestyle.</title>
        <authorList>
            <person name="Chen S."/>
            <person name="Zhang G."/>
            <person name="Shao C."/>
            <person name="Huang Q."/>
            <person name="Liu G."/>
            <person name="Zhang P."/>
            <person name="Song W."/>
            <person name="An N."/>
            <person name="Chalopin D."/>
            <person name="Volff J.N."/>
            <person name="Hong Y."/>
            <person name="Li Q."/>
            <person name="Sha Z."/>
            <person name="Zhou H."/>
            <person name="Xie M."/>
            <person name="Yu Q."/>
            <person name="Liu Y."/>
            <person name="Xiang H."/>
            <person name="Wang N."/>
            <person name="Wu K."/>
            <person name="Yang C."/>
            <person name="Zhou Q."/>
            <person name="Liao X."/>
            <person name="Yang L."/>
            <person name="Hu Q."/>
            <person name="Zhang J."/>
            <person name="Meng L."/>
            <person name="Jin L."/>
            <person name="Tian Y."/>
            <person name="Lian J."/>
            <person name="Yang J."/>
            <person name="Miao G."/>
            <person name="Liu S."/>
            <person name="Liang Z."/>
            <person name="Yan F."/>
            <person name="Li Y."/>
            <person name="Sun B."/>
            <person name="Zhang H."/>
            <person name="Zhang J."/>
            <person name="Zhu Y."/>
            <person name="Du M."/>
            <person name="Zhao Y."/>
            <person name="Schartl M."/>
            <person name="Tang Q."/>
            <person name="Wang J."/>
        </authorList>
    </citation>
    <scope>NUCLEOTIDE SEQUENCE</scope>
</reference>
<dbReference type="Proteomes" id="UP000265120">
    <property type="component" value="Chromosome 4"/>
</dbReference>
<evidence type="ECO:0000259" key="12">
    <source>
        <dbReference type="PROSITE" id="PS50280"/>
    </source>
</evidence>
<dbReference type="PROSITE" id="PS50157">
    <property type="entry name" value="ZINC_FINGER_C2H2_2"/>
    <property type="match status" value="10"/>
</dbReference>
<feature type="region of interest" description="Disordered" evidence="10">
    <location>
        <begin position="933"/>
        <end position="954"/>
    </location>
</feature>
<keyword evidence="14" id="KW-1185">Reference proteome</keyword>
<feature type="compositionally biased region" description="Acidic residues" evidence="10">
    <location>
        <begin position="1010"/>
        <end position="1027"/>
    </location>
</feature>
<dbReference type="Pfam" id="PF00096">
    <property type="entry name" value="zf-C2H2"/>
    <property type="match status" value="10"/>
</dbReference>
<evidence type="ECO:0000256" key="3">
    <source>
        <dbReference type="ARBA" id="ARBA00022737"/>
    </source>
</evidence>
<accession>A0A3P8UQK5</accession>
<dbReference type="AlphaFoldDB" id="A0A3P8UQK5"/>
<dbReference type="OMA" id="NCTKVFC"/>
<feature type="domain" description="C2H2-type" evidence="11">
    <location>
        <begin position="854"/>
        <end position="881"/>
    </location>
</feature>
<feature type="domain" description="C2H2-type" evidence="11">
    <location>
        <begin position="190"/>
        <end position="217"/>
    </location>
</feature>
<dbReference type="GO" id="GO:0045892">
    <property type="term" value="P:negative regulation of DNA-templated transcription"/>
    <property type="evidence" value="ECO:0007669"/>
    <property type="project" value="UniProtKB-ARBA"/>
</dbReference>
<dbReference type="GO" id="GO:0008270">
    <property type="term" value="F:zinc ion binding"/>
    <property type="evidence" value="ECO:0007669"/>
    <property type="project" value="UniProtKB-KW"/>
</dbReference>
<feature type="region of interest" description="Disordered" evidence="10">
    <location>
        <begin position="483"/>
        <end position="589"/>
    </location>
</feature>
<evidence type="ECO:0000256" key="10">
    <source>
        <dbReference type="SAM" id="MobiDB-lite"/>
    </source>
</evidence>
<keyword evidence="5" id="KW-0862">Zinc</keyword>
<dbReference type="GO" id="GO:0003677">
    <property type="term" value="F:DNA binding"/>
    <property type="evidence" value="ECO:0007669"/>
    <property type="project" value="UniProtKB-KW"/>
</dbReference>
<evidence type="ECO:0000256" key="1">
    <source>
        <dbReference type="ARBA" id="ARBA00004123"/>
    </source>
</evidence>
<keyword evidence="7" id="KW-0804">Transcription</keyword>
<feature type="domain" description="C2H2-type" evidence="11">
    <location>
        <begin position="911"/>
        <end position="938"/>
    </location>
</feature>
<feature type="domain" description="C2H2-type" evidence="11">
    <location>
        <begin position="294"/>
        <end position="322"/>
    </location>
</feature>
<dbReference type="PROSITE" id="PS00028">
    <property type="entry name" value="ZINC_FINGER_C2H2_1"/>
    <property type="match status" value="8"/>
</dbReference>
<keyword evidence="6" id="KW-0805">Transcription regulation</keyword>
<feature type="compositionally biased region" description="Basic and acidic residues" evidence="10">
    <location>
        <begin position="995"/>
        <end position="1009"/>
    </location>
</feature>
<evidence type="ECO:0000256" key="2">
    <source>
        <dbReference type="ARBA" id="ARBA00022723"/>
    </source>
</evidence>
<proteinExistence type="predicted"/>
<dbReference type="SMART" id="SM00355">
    <property type="entry name" value="ZnF_C2H2"/>
    <property type="match status" value="10"/>
</dbReference>
<name>A0A3P8UQK5_CYNSE</name>
<dbReference type="SUPFAM" id="SSF57667">
    <property type="entry name" value="beta-beta-alpha zinc fingers"/>
    <property type="match status" value="5"/>
</dbReference>
<feature type="domain" description="C2H2-type" evidence="11">
    <location>
        <begin position="323"/>
        <end position="350"/>
    </location>
</feature>
<dbReference type="InterPro" id="IPR013087">
    <property type="entry name" value="Znf_C2H2_type"/>
</dbReference>
<evidence type="ECO:0000256" key="7">
    <source>
        <dbReference type="ARBA" id="ARBA00023163"/>
    </source>
</evidence>
<evidence type="ECO:0000256" key="9">
    <source>
        <dbReference type="PROSITE-ProRule" id="PRU00042"/>
    </source>
</evidence>
<dbReference type="STRING" id="244447.ENSCSEP00000002530"/>
<keyword evidence="8" id="KW-0539">Nucleus</keyword>
<dbReference type="InParanoid" id="A0A3P8UQK5"/>
<evidence type="ECO:0000256" key="8">
    <source>
        <dbReference type="ARBA" id="ARBA00023242"/>
    </source>
</evidence>
<feature type="domain" description="C2H2-type" evidence="11">
    <location>
        <begin position="882"/>
        <end position="910"/>
    </location>
</feature>
<dbReference type="Gene3D" id="3.30.160.60">
    <property type="entry name" value="Classic Zinc Finger"/>
    <property type="match status" value="8"/>
</dbReference>
<evidence type="ECO:0000256" key="4">
    <source>
        <dbReference type="ARBA" id="ARBA00022771"/>
    </source>
</evidence>
<keyword evidence="2" id="KW-0479">Metal-binding</keyword>
<feature type="compositionally biased region" description="Polar residues" evidence="10">
    <location>
        <begin position="973"/>
        <end position="983"/>
    </location>
</feature>
<feature type="region of interest" description="Disordered" evidence="10">
    <location>
        <begin position="973"/>
        <end position="1046"/>
    </location>
</feature>
<organism evidence="13 14">
    <name type="scientific">Cynoglossus semilaevis</name>
    <name type="common">Tongue sole</name>
    <dbReference type="NCBI Taxonomy" id="244447"/>
    <lineage>
        <taxon>Eukaryota</taxon>
        <taxon>Metazoa</taxon>
        <taxon>Chordata</taxon>
        <taxon>Craniata</taxon>
        <taxon>Vertebrata</taxon>
        <taxon>Euteleostomi</taxon>
        <taxon>Actinopterygii</taxon>
        <taxon>Neopterygii</taxon>
        <taxon>Teleostei</taxon>
        <taxon>Neoteleostei</taxon>
        <taxon>Acanthomorphata</taxon>
        <taxon>Carangaria</taxon>
        <taxon>Pleuronectiformes</taxon>
        <taxon>Pleuronectoidei</taxon>
        <taxon>Cynoglossidae</taxon>
        <taxon>Cynoglossinae</taxon>
        <taxon>Cynoglossus</taxon>
    </lineage>
</organism>
<keyword evidence="4 9" id="KW-0863">Zinc-finger</keyword>
<feature type="domain" description="C2H2-type" evidence="11">
    <location>
        <begin position="351"/>
        <end position="378"/>
    </location>
</feature>
<dbReference type="PANTHER" id="PTHR16515:SF66">
    <property type="entry name" value="C2H2-TYPE DOMAIN-CONTAINING PROTEIN"/>
    <property type="match status" value="1"/>
</dbReference>
<dbReference type="GO" id="GO:0005634">
    <property type="term" value="C:nucleus"/>
    <property type="evidence" value="ECO:0007669"/>
    <property type="project" value="UniProtKB-SubCell"/>
</dbReference>
<feature type="region of interest" description="Disordered" evidence="10">
    <location>
        <begin position="1"/>
        <end position="42"/>
    </location>
</feature>
<dbReference type="InterPro" id="IPR001214">
    <property type="entry name" value="SET_dom"/>
</dbReference>
<evidence type="ECO:0000256" key="6">
    <source>
        <dbReference type="ARBA" id="ARBA00023015"/>
    </source>
</evidence>
<evidence type="ECO:0000313" key="13">
    <source>
        <dbReference type="Ensembl" id="ENSCSEP00000002530.1"/>
    </source>
</evidence>
<feature type="region of interest" description="Disordered" evidence="10">
    <location>
        <begin position="648"/>
        <end position="762"/>
    </location>
</feature>
<feature type="domain" description="C2H2-type" evidence="11">
    <location>
        <begin position="238"/>
        <end position="265"/>
    </location>
</feature>
<feature type="compositionally biased region" description="Basic and acidic residues" evidence="10">
    <location>
        <begin position="689"/>
        <end position="707"/>
    </location>
</feature>
<dbReference type="PANTHER" id="PTHR16515">
    <property type="entry name" value="PR DOMAIN ZINC FINGER PROTEIN"/>
    <property type="match status" value="1"/>
</dbReference>
<feature type="compositionally biased region" description="Polar residues" evidence="10">
    <location>
        <begin position="936"/>
        <end position="954"/>
    </location>
</feature>
<reference evidence="13" key="3">
    <citation type="submission" date="2025-09" db="UniProtKB">
        <authorList>
            <consortium name="Ensembl"/>
        </authorList>
    </citation>
    <scope>IDENTIFICATION</scope>
</reference>
<keyword evidence="3" id="KW-0677">Repeat</keyword>
<dbReference type="Pfam" id="PF21549">
    <property type="entry name" value="PRDM2_PR"/>
    <property type="match status" value="1"/>
</dbReference>
<dbReference type="Gene3D" id="2.170.270.10">
    <property type="entry name" value="SET domain"/>
    <property type="match status" value="1"/>
</dbReference>
<sequence length="1153" mass="128377">MRRKEKKRKIFIEREVQEAGKPSPAPAEDPMSPLLSDDEASSQDALSFQHPNIYLNIPTDFELRESLVPGRGLGIWSRRKIKVGERYGPYVGEQRSFLEDPSQGWEILDGSGHVKYCVDASDPDLRSWLKHVQFAPEAGQHNVTSCQEDGQIFYTVTREILPGEELLLLMKAEEFSCDNMAPDIHEERRYRCEECDQSFESHNQLLDHQKQPCGMPPSAFLSPEPQDLHPLHLSHGLHECKECDQVFPDAQSLESHILSHSEEREYKCDQCPKAFNWKSNLIRHQMSHDSGKHYECENCSKVFTDPSNLQRHIRSQHVGARAHACSECGKTFATSSGLKQHKHIHSSVKPFMCEVCHKSYTQFSNLCRHKRMHADCRTQIKCKDCGQMFSTTSSLNKHRRFCEGKNHFTAGGLFAQGMPLPGAPGLDKSALAMGHSSAGLADYFGASRHHGGLTAGAELSKSPLLPLSPDTQESRELLKALHKEGSPGSQIPGSELHNQTSSSSSKHGNKQSDQSESSDLDDVSTPSGSDLESTSGSEMESDMDSERGAARENGKGAKMKATASGPRSPSLMSSSAAKDFPGTSLIPSSLDEHTAVTGAVNDSIKAIASIAEKYFGSAALAGLQDKKAGSLPYPSMFPLPFFPSFSPPVYPFTDRNGRPQGLRAEAQSPTDDSKKAQRKSLPESPFDLTTKRKGEKSAPFRPSKPEAPHAAGQDQPLDLSLGSRGRGQNLREGEAKKSQGYEEEKGVLEIPKADNTLQHARPTPFFMDPIYRVEKRRMSDPFETLKDKCMRPGPGFLFHPQMSAIENMAEKLETFGSLKPESGDLLRSVPSMFDFRAPPSALPETLLRKGKERYTCRYCGKIFPRSANLTRHLRTHTGEQPYRCKYCDRSFSISSNLQRHIRNIHNKEKPFKCHLCDRCFGQQTNLDRHLKKHENGNLSGTAMSSPQSELDSSSAILDDKEDSYFNEIRNFISNAGQNQTSPEPSEEGLNGGPFEEEKPLMASRGSHDLADEEAEDLGADGEEDEEPTNTADQLDGEREIHPNNLHDNMMMQNKVELNCKLSPLRFKEEEEEEEEEQSSYSALDHIRHFSEMQKMAESELIHLLLLLSQAYAMMLSLAEKDSLHAATHTSATMWHSLARAAAESSAIQSLSHV</sequence>
<dbReference type="InterPro" id="IPR036236">
    <property type="entry name" value="Znf_C2H2_sf"/>
</dbReference>
<evidence type="ECO:0000313" key="14">
    <source>
        <dbReference type="Proteomes" id="UP000265120"/>
    </source>
</evidence>
<dbReference type="Ensembl" id="ENSCSET00000002570.1">
    <property type="protein sequence ID" value="ENSCSEP00000002530.1"/>
    <property type="gene ID" value="ENSCSEG00000001678.1"/>
</dbReference>
<feature type="domain" description="C2H2-type" evidence="11">
    <location>
        <begin position="380"/>
        <end position="407"/>
    </location>
</feature>
<evidence type="ECO:0000259" key="11">
    <source>
        <dbReference type="PROSITE" id="PS50157"/>
    </source>
</evidence>
<comment type="subcellular location">
    <subcellularLocation>
        <location evidence="1">Nucleus</location>
    </subcellularLocation>
</comment>
<dbReference type="InterPro" id="IPR046341">
    <property type="entry name" value="SET_dom_sf"/>
</dbReference>
<feature type="compositionally biased region" description="Polar residues" evidence="10">
    <location>
        <begin position="487"/>
        <end position="500"/>
    </location>
</feature>
<feature type="domain" description="C2H2-type" evidence="11">
    <location>
        <begin position="266"/>
        <end position="293"/>
    </location>
</feature>
<dbReference type="InterPro" id="IPR050331">
    <property type="entry name" value="Zinc_finger"/>
</dbReference>
<feature type="compositionally biased region" description="Low complexity" evidence="10">
    <location>
        <begin position="563"/>
        <end position="577"/>
    </location>
</feature>
<feature type="compositionally biased region" description="Basic and acidic residues" evidence="10">
    <location>
        <begin position="729"/>
        <end position="747"/>
    </location>
</feature>
<dbReference type="PROSITE" id="PS50280">
    <property type="entry name" value="SET"/>
    <property type="match status" value="1"/>
</dbReference>
<evidence type="ECO:0000256" key="5">
    <source>
        <dbReference type="ARBA" id="ARBA00022833"/>
    </source>
</evidence>
<feature type="domain" description="SET" evidence="12">
    <location>
        <begin position="59"/>
        <end position="171"/>
    </location>
</feature>
<protein>
    <submittedName>
        <fullName evidence="13">MDS1 and EVI1 complex locus</fullName>
    </submittedName>
</protein>
<feature type="compositionally biased region" description="Basic and acidic residues" evidence="10">
    <location>
        <begin position="544"/>
        <end position="555"/>
    </location>
</feature>
<dbReference type="GeneTree" id="ENSGT00940000157208"/>